<dbReference type="GO" id="GO:0004348">
    <property type="term" value="F:glucosylceramidase activity"/>
    <property type="evidence" value="ECO:0007669"/>
    <property type="project" value="UniProtKB-EC"/>
</dbReference>
<comment type="caution">
    <text evidence="11">The sequence shown here is derived from an EMBL/GenBank/DDBJ whole genome shotgun (WGS) entry which is preliminary data.</text>
</comment>
<dbReference type="Proteomes" id="UP001515480">
    <property type="component" value="Unassembled WGS sequence"/>
</dbReference>
<comment type="catalytic activity">
    <reaction evidence="1">
        <text>a beta-D-glucosyl-(1&lt;-&gt;1')-N-acylsphing-4-enine + H2O = an N-acylsphing-4-enine + D-glucose</text>
        <dbReference type="Rhea" id="RHEA:13269"/>
        <dbReference type="ChEBI" id="CHEBI:4167"/>
        <dbReference type="ChEBI" id="CHEBI:15377"/>
        <dbReference type="ChEBI" id="CHEBI:22801"/>
        <dbReference type="ChEBI" id="CHEBI:52639"/>
        <dbReference type="EC" id="3.2.1.45"/>
    </reaction>
    <physiologicalReaction direction="left-to-right" evidence="1">
        <dbReference type="Rhea" id="RHEA:13270"/>
    </physiologicalReaction>
</comment>
<dbReference type="GO" id="GO:0005102">
    <property type="term" value="F:signaling receptor binding"/>
    <property type="evidence" value="ECO:0007669"/>
    <property type="project" value="UniProtKB-ARBA"/>
</dbReference>
<accession>A0AB34K1Z2</accession>
<evidence type="ECO:0000256" key="3">
    <source>
        <dbReference type="ARBA" id="ARBA00005189"/>
    </source>
</evidence>
<evidence type="ECO:0000256" key="2">
    <source>
        <dbReference type="ARBA" id="ARBA00004991"/>
    </source>
</evidence>
<evidence type="ECO:0000256" key="7">
    <source>
        <dbReference type="ARBA" id="ARBA00022801"/>
    </source>
</evidence>
<dbReference type="AlphaFoldDB" id="A0AB34K1Z2"/>
<dbReference type="GO" id="GO:0042391">
    <property type="term" value="P:regulation of membrane potential"/>
    <property type="evidence" value="ECO:0007669"/>
    <property type="project" value="UniProtKB-ARBA"/>
</dbReference>
<comment type="pathway">
    <text evidence="3">Lipid metabolism.</text>
</comment>
<gene>
    <name evidence="11" type="ORF">AB1Y20_009375</name>
</gene>
<evidence type="ECO:0000259" key="10">
    <source>
        <dbReference type="Pfam" id="PF17189"/>
    </source>
</evidence>
<feature type="domain" description="Glycosyl hydrolase family 30 beta sandwich" evidence="10">
    <location>
        <begin position="455"/>
        <end position="523"/>
    </location>
</feature>
<dbReference type="SUPFAM" id="SSF51445">
    <property type="entry name" value="(Trans)glycosidases"/>
    <property type="match status" value="1"/>
</dbReference>
<dbReference type="GO" id="GO:0032006">
    <property type="term" value="P:regulation of TOR signaling"/>
    <property type="evidence" value="ECO:0007669"/>
    <property type="project" value="UniProtKB-ARBA"/>
</dbReference>
<evidence type="ECO:0000256" key="4">
    <source>
        <dbReference type="ARBA" id="ARBA00005382"/>
    </source>
</evidence>
<evidence type="ECO:0000313" key="11">
    <source>
        <dbReference type="EMBL" id="KAL1528004.1"/>
    </source>
</evidence>
<dbReference type="GO" id="GO:0030258">
    <property type="term" value="P:lipid modification"/>
    <property type="evidence" value="ECO:0007669"/>
    <property type="project" value="UniProtKB-ARBA"/>
</dbReference>
<dbReference type="GO" id="GO:0016758">
    <property type="term" value="F:hexosyltransferase activity"/>
    <property type="evidence" value="ECO:0007669"/>
    <property type="project" value="UniProtKB-ARBA"/>
</dbReference>
<evidence type="ECO:0000259" key="9">
    <source>
        <dbReference type="Pfam" id="PF02055"/>
    </source>
</evidence>
<dbReference type="GO" id="GO:0010605">
    <property type="term" value="P:negative regulation of macromolecule metabolic process"/>
    <property type="evidence" value="ECO:0007669"/>
    <property type="project" value="UniProtKB-ARBA"/>
</dbReference>
<dbReference type="GO" id="GO:0051246">
    <property type="term" value="P:regulation of protein metabolic process"/>
    <property type="evidence" value="ECO:0007669"/>
    <property type="project" value="UniProtKB-ARBA"/>
</dbReference>
<organism evidence="11 12">
    <name type="scientific">Prymnesium parvum</name>
    <name type="common">Toxic golden alga</name>
    <dbReference type="NCBI Taxonomy" id="97485"/>
    <lineage>
        <taxon>Eukaryota</taxon>
        <taxon>Haptista</taxon>
        <taxon>Haptophyta</taxon>
        <taxon>Prymnesiophyceae</taxon>
        <taxon>Prymnesiales</taxon>
        <taxon>Prymnesiaceae</taxon>
        <taxon>Prymnesium</taxon>
    </lineage>
</organism>
<dbReference type="PRINTS" id="PR00843">
    <property type="entry name" value="GLHYDRLASE30"/>
</dbReference>
<dbReference type="InterPro" id="IPR033453">
    <property type="entry name" value="Glyco_hydro_30_TIM-barrel"/>
</dbReference>
<keyword evidence="8" id="KW-0443">Lipid metabolism</keyword>
<dbReference type="InterPro" id="IPR001139">
    <property type="entry name" value="Glyco_hydro_30"/>
</dbReference>
<dbReference type="EMBL" id="JBGBPQ010000002">
    <property type="protein sequence ID" value="KAL1528004.1"/>
    <property type="molecule type" value="Genomic_DNA"/>
</dbReference>
<evidence type="ECO:0000256" key="1">
    <source>
        <dbReference type="ARBA" id="ARBA00001013"/>
    </source>
</evidence>
<keyword evidence="12" id="KW-1185">Reference proteome</keyword>
<protein>
    <recommendedName>
        <fullName evidence="5">glucosylceramidase</fullName>
        <ecNumber evidence="5">3.2.1.45</ecNumber>
    </recommendedName>
</protein>
<keyword evidence="6" id="KW-0732">Signal</keyword>
<comment type="similarity">
    <text evidence="4">Belongs to the glycosyl hydrolase 30 family.</text>
</comment>
<dbReference type="GO" id="GO:0005764">
    <property type="term" value="C:lysosome"/>
    <property type="evidence" value="ECO:0007669"/>
    <property type="project" value="UniProtKB-ARBA"/>
</dbReference>
<proteinExistence type="inferred from homology"/>
<dbReference type="GO" id="GO:0008610">
    <property type="term" value="P:lipid biosynthetic process"/>
    <property type="evidence" value="ECO:0007669"/>
    <property type="project" value="UniProtKB-ARBA"/>
</dbReference>
<dbReference type="Pfam" id="PF17189">
    <property type="entry name" value="Glyco_hydro_30C"/>
    <property type="match status" value="1"/>
</dbReference>
<dbReference type="GO" id="GO:0006066">
    <property type="term" value="P:alcohol metabolic process"/>
    <property type="evidence" value="ECO:0007669"/>
    <property type="project" value="UniProtKB-ARBA"/>
</dbReference>
<dbReference type="GO" id="GO:0006680">
    <property type="term" value="P:glucosylceramide catabolic process"/>
    <property type="evidence" value="ECO:0007669"/>
    <property type="project" value="TreeGrafter"/>
</dbReference>
<dbReference type="GO" id="GO:0008202">
    <property type="term" value="P:steroid metabolic process"/>
    <property type="evidence" value="ECO:0007669"/>
    <property type="project" value="UniProtKB-ARBA"/>
</dbReference>
<dbReference type="InterPro" id="IPR033452">
    <property type="entry name" value="GH30_C"/>
</dbReference>
<dbReference type="EC" id="3.2.1.45" evidence="5"/>
<dbReference type="PANTHER" id="PTHR11069">
    <property type="entry name" value="GLUCOSYLCERAMIDASE"/>
    <property type="match status" value="1"/>
</dbReference>
<keyword evidence="7" id="KW-0378">Hydrolase</keyword>
<dbReference type="GO" id="GO:0030163">
    <property type="term" value="P:protein catabolic process"/>
    <property type="evidence" value="ECO:0007669"/>
    <property type="project" value="UniProtKB-ARBA"/>
</dbReference>
<dbReference type="Gene3D" id="3.20.20.80">
    <property type="entry name" value="Glycosidases"/>
    <property type="match status" value="1"/>
</dbReference>
<evidence type="ECO:0000256" key="8">
    <source>
        <dbReference type="ARBA" id="ARBA00023098"/>
    </source>
</evidence>
<dbReference type="InterPro" id="IPR017853">
    <property type="entry name" value="GH"/>
</dbReference>
<dbReference type="GO" id="GO:0005774">
    <property type="term" value="C:vacuolar membrane"/>
    <property type="evidence" value="ECO:0007669"/>
    <property type="project" value="UniProtKB-ARBA"/>
</dbReference>
<dbReference type="Pfam" id="PF02055">
    <property type="entry name" value="Glyco_hydro_30"/>
    <property type="match status" value="1"/>
</dbReference>
<dbReference type="GO" id="GO:0006914">
    <property type="term" value="P:autophagy"/>
    <property type="evidence" value="ECO:0007669"/>
    <property type="project" value="UniProtKB-ARBA"/>
</dbReference>
<comment type="pathway">
    <text evidence="2">Sphingolipid metabolism.</text>
</comment>
<name>A0AB34K1Z2_PRYPA</name>
<evidence type="ECO:0000256" key="6">
    <source>
        <dbReference type="ARBA" id="ARBA00022729"/>
    </source>
</evidence>
<dbReference type="PANTHER" id="PTHR11069:SF23">
    <property type="entry name" value="LYSOSOMAL ACID GLUCOSYLCERAMIDASE"/>
    <property type="match status" value="1"/>
</dbReference>
<feature type="domain" description="Glycosyl hydrolase family 30 TIM-barrel" evidence="9">
    <location>
        <begin position="87"/>
        <end position="452"/>
    </location>
</feature>
<evidence type="ECO:0000256" key="5">
    <source>
        <dbReference type="ARBA" id="ARBA00012658"/>
    </source>
</evidence>
<dbReference type="GO" id="GO:0007033">
    <property type="term" value="P:vacuole organization"/>
    <property type="evidence" value="ECO:0007669"/>
    <property type="project" value="UniProtKB-ARBA"/>
</dbReference>
<evidence type="ECO:0000313" key="12">
    <source>
        <dbReference type="Proteomes" id="UP001515480"/>
    </source>
</evidence>
<reference evidence="11 12" key="1">
    <citation type="journal article" date="2024" name="Science">
        <title>Giant polyketide synthase enzymes in the biosynthesis of giant marine polyether toxins.</title>
        <authorList>
            <person name="Fallon T.R."/>
            <person name="Shende V.V."/>
            <person name="Wierzbicki I.H."/>
            <person name="Pendleton A.L."/>
            <person name="Watervoot N.F."/>
            <person name="Auber R.P."/>
            <person name="Gonzalez D.J."/>
            <person name="Wisecaver J.H."/>
            <person name="Moore B.S."/>
        </authorList>
    </citation>
    <scope>NUCLEOTIDE SEQUENCE [LARGE SCALE GENOMIC DNA]</scope>
    <source>
        <strain evidence="11 12">12B1</strain>
    </source>
</reference>
<sequence length="532" mass="58026">MSSCLPVRLPSRAAVTGALCRCDGAHCDQIEPLGTIPDDGFVLYTTSLHDDTERLSRSTGRFRSPQLKRSADTFSLSINASARFQTITGFGGAFTDAAALGFKALTPAARAKLMESYFSEAGLRYSVGRIPIASSDFSTSVYSYNDVQWVDGSSKIEDLNLTHFSVEMDEASSKLPMIRAASAISPSGIRFFGSCWAPPVWMTQKNSSLNARLRDQPGGPIHKAYARYLSRFVREYAAKGVKIWALTGGNEPCATLSGNTGKWQDLEFSAEDQRDFIKTDLGPALEGSGVKLMILDDQRSHLPHWADTVLADEAAAKYVDGIGVHWYTAVEDTLDMFPRLLETHSKHPNVFIMGTEACEGYLPWSQGVYAGDWWRAERYAHDILGDINNFAVGWTDWNLCLDMSGGPNWAGNECDSPILIDTPNSVTAAPGSVDAFYKQPMYYYLGHIAAFVAPGSVRIGLETHTPWFSRALEASAFLSSDGKRIVAVVLNRATSGREFSLRCASGTGPSIDASIPPSAMQTYVFDMPPDGC</sequence>
<dbReference type="FunFam" id="3.20.20.80:FF:000030">
    <property type="entry name" value="Lysosomal acid glucosylceramidase"/>
    <property type="match status" value="1"/>
</dbReference>